<dbReference type="RefSeq" id="WP_046156285.1">
    <property type="nucleotide sequence ID" value="NZ_CP017707.1"/>
</dbReference>
<name>A0A1D9LHQ6_9NEIS</name>
<keyword evidence="4" id="KW-1185">Reference proteome</keyword>
<dbReference type="STRING" id="1108595.BKX93_12505"/>
<evidence type="ECO:0000313" key="2">
    <source>
        <dbReference type="EMBL" id="MEO2217587.1"/>
    </source>
</evidence>
<sequence length="151" mass="16694">MSALTIEDIDADAITIRLVNTAKTYLVPLDRVIRLQCLQGLPRDEILLAGVLAGKVARKRPALLAQYDFSDVAVSGDFRPQHVVFERSVGFLADGDARVDLPFRELLGNLDAISRLSDEAAFYLGFSYALFALPGEDLAFDDHPRPYLTLK</sequence>
<evidence type="ECO:0000313" key="4">
    <source>
        <dbReference type="Proteomes" id="UP001455709"/>
    </source>
</evidence>
<proteinExistence type="predicted"/>
<protein>
    <submittedName>
        <fullName evidence="1">Uncharacterized protein</fullName>
    </submittedName>
</protein>
<evidence type="ECO:0000313" key="3">
    <source>
        <dbReference type="Proteomes" id="UP000178776"/>
    </source>
</evidence>
<dbReference type="EMBL" id="CP017707">
    <property type="protein sequence ID" value="AOZ50734.1"/>
    <property type="molecule type" value="Genomic_DNA"/>
</dbReference>
<evidence type="ECO:0000313" key="1">
    <source>
        <dbReference type="EMBL" id="AOZ50734.1"/>
    </source>
</evidence>
<gene>
    <name evidence="2" type="ORF">ABGV49_11025</name>
    <name evidence="1" type="ORF">BKX93_12505</name>
</gene>
<reference evidence="2 4" key="2">
    <citation type="submission" date="2024-05" db="EMBL/GenBank/DDBJ databases">
        <authorList>
            <person name="De Oliveira J.P."/>
            <person name="Noriler S.A."/>
            <person name="De Oliveira A.G."/>
            <person name="Sipoli D.S."/>
        </authorList>
    </citation>
    <scope>NUCLEOTIDE SEQUENCE [LARGE SCALE GENOMIC DNA]</scope>
    <source>
        <strain evidence="2 4">LABIM189</strain>
    </source>
</reference>
<dbReference type="Proteomes" id="UP000178776">
    <property type="component" value="Chromosome"/>
</dbReference>
<dbReference type="KEGG" id="cvc:BKX93_12505"/>
<dbReference type="EMBL" id="JBDOJC010000001">
    <property type="protein sequence ID" value="MEO2217587.1"/>
    <property type="molecule type" value="Genomic_DNA"/>
</dbReference>
<dbReference type="Proteomes" id="UP001455709">
    <property type="component" value="Unassembled WGS sequence"/>
</dbReference>
<dbReference type="AlphaFoldDB" id="A0A1D9LHQ6"/>
<organism evidence="1 3">
    <name type="scientific">Chromobacterium vaccinii</name>
    <dbReference type="NCBI Taxonomy" id="1108595"/>
    <lineage>
        <taxon>Bacteria</taxon>
        <taxon>Pseudomonadati</taxon>
        <taxon>Pseudomonadota</taxon>
        <taxon>Betaproteobacteria</taxon>
        <taxon>Neisseriales</taxon>
        <taxon>Chromobacteriaceae</taxon>
        <taxon>Chromobacterium</taxon>
    </lineage>
</organism>
<accession>A0A1D9LHQ6</accession>
<dbReference type="GeneID" id="68842031"/>
<reference evidence="1 3" key="1">
    <citation type="submission" date="2016-10" db="EMBL/GenBank/DDBJ databases">
        <title>Chromobacterium muskegensis sp. nov., an insecticidal bacterium isolated from Sphagnum bogs.</title>
        <authorList>
            <person name="Sparks M.E."/>
            <person name="Blackburn M.B."/>
            <person name="Gundersen-Rindal D.E."/>
            <person name="Mitchell A."/>
            <person name="Farrar R."/>
            <person name="Kuhar D."/>
        </authorList>
    </citation>
    <scope>NUCLEOTIDE SEQUENCE [LARGE SCALE GENOMIC DNA]</scope>
    <source>
        <strain evidence="1 3">21-1</strain>
    </source>
</reference>